<name>A0A0H3PCX6_CAMJJ</name>
<evidence type="ECO:0000256" key="1">
    <source>
        <dbReference type="SAM" id="SignalP"/>
    </source>
</evidence>
<feature type="chain" id="PRO_5002616955" description="Periplasmic protein" evidence="1">
    <location>
        <begin position="21"/>
        <end position="190"/>
    </location>
</feature>
<organism evidence="2 3">
    <name type="scientific">Campylobacter jejuni subsp. jejuni serotype O:23/36 (strain 81-176)</name>
    <dbReference type="NCBI Taxonomy" id="354242"/>
    <lineage>
        <taxon>Bacteria</taxon>
        <taxon>Pseudomonadati</taxon>
        <taxon>Campylobacterota</taxon>
        <taxon>Epsilonproteobacteria</taxon>
        <taxon>Campylobacterales</taxon>
        <taxon>Campylobacteraceae</taxon>
        <taxon>Campylobacter</taxon>
    </lineage>
</organism>
<keyword evidence="1" id="KW-0732">Signal</keyword>
<feature type="signal peptide" evidence="1">
    <location>
        <begin position="1"/>
        <end position="20"/>
    </location>
</feature>
<dbReference type="eggNOG" id="ENOG5030I27">
    <property type="taxonomic scope" value="Bacteria"/>
</dbReference>
<dbReference type="KEGG" id="cjj:CJJ81176_1016"/>
<reference evidence="3" key="1">
    <citation type="submission" date="2006-12" db="EMBL/GenBank/DDBJ databases">
        <authorList>
            <person name="Fouts D.E."/>
            <person name="Nelson K.E."/>
            <person name="Sebastian Y."/>
        </authorList>
    </citation>
    <scope>NUCLEOTIDE SEQUENCE [LARGE SCALE GENOMIC DNA]</scope>
    <source>
        <strain evidence="3">81-176</strain>
    </source>
</reference>
<dbReference type="AlphaFoldDB" id="A0A0H3PCX6"/>
<evidence type="ECO:0000313" key="3">
    <source>
        <dbReference type="Proteomes" id="UP000000646"/>
    </source>
</evidence>
<dbReference type="HOGENOM" id="CLU_114025_2_0_7"/>
<proteinExistence type="predicted"/>
<evidence type="ECO:0008006" key="4">
    <source>
        <dbReference type="Google" id="ProtNLM"/>
    </source>
</evidence>
<protein>
    <recommendedName>
        <fullName evidence="4">Periplasmic protein</fullName>
    </recommendedName>
</protein>
<gene>
    <name evidence="2" type="ordered locus">CJJ81176_1016</name>
</gene>
<dbReference type="Proteomes" id="UP000000646">
    <property type="component" value="Chromosome"/>
</dbReference>
<dbReference type="RefSeq" id="WP_009882621.1">
    <property type="nucleotide sequence ID" value="NC_008787.1"/>
</dbReference>
<sequence length="190" mass="20520">MKKILVSVLSSCLLASALSAVSFKEDSLKVSFEGYKTKDMIGTKGEFKNVEYNFSKNIKDLASYLKGAKATIKPSNAFMGEGNDIITNNITKVFFPALLGDTDIKVVFQDVIAGENKGVISAKITMDKKSTIVPLTYTIKDNKFEAKGQLDLHTFKNGSKALKALSDVAAGHGGISWPLVDISFNANLAE</sequence>
<dbReference type="EMBL" id="CP000538">
    <property type="protein sequence ID" value="EAQ72147.1"/>
    <property type="molecule type" value="Genomic_DNA"/>
</dbReference>
<evidence type="ECO:0000313" key="2">
    <source>
        <dbReference type="EMBL" id="EAQ72147.1"/>
    </source>
</evidence>
<accession>A0A0H3PCX6</accession>